<dbReference type="RefSeq" id="WP_181193424.1">
    <property type="nucleotide sequence ID" value="NZ_PVNH01000010.1"/>
</dbReference>
<protein>
    <submittedName>
        <fullName evidence="4">2-polyprenyl-6-methoxyphenol hydroxylase-like FAD-dependent oxidoreductase</fullName>
    </submittedName>
</protein>
<proteinExistence type="predicted"/>
<dbReference type="PANTHER" id="PTHR13789">
    <property type="entry name" value="MONOOXYGENASE"/>
    <property type="match status" value="1"/>
</dbReference>
<sequence>MRVLIVGAGLAGLTLFRLLRDTGHDVALVERAERFGRSGYGIGLWPNAWRLLEHAGAAGRAEQAGVPVHRWEVRDARGRVLRELHPGRLPGGDRPFAVIHRADLHAALRHGVPDDAIRMSTAPRALDQDASGVTVTLSDGSRERADLLVGADGVGSAVRELTGADLARDLGTAAWAFWVPPAVELPDGFVEVWGEAGKAALIGGVAGRRMATVSMPLPPGRVPADPLADLREVTTEWVLPDVLRAVADAGEHVFFDRNRAVRPPVFGSGRVALTGDAAHAVHPIVGMGASLAMEDAWVLADELRNTGPDAVETALTGYAQRRRAAVRAVQREAWLARSLVFGRGRLASLARSALVRTPLLERFFARQSAALARDLDRRL</sequence>
<evidence type="ECO:0000313" key="4">
    <source>
        <dbReference type="EMBL" id="PRX45092.1"/>
    </source>
</evidence>
<dbReference type="GO" id="GO:0071949">
    <property type="term" value="F:FAD binding"/>
    <property type="evidence" value="ECO:0007669"/>
    <property type="project" value="InterPro"/>
</dbReference>
<dbReference type="Proteomes" id="UP000238362">
    <property type="component" value="Unassembled WGS sequence"/>
</dbReference>
<dbReference type="Gene3D" id="3.50.50.60">
    <property type="entry name" value="FAD/NAD(P)-binding domain"/>
    <property type="match status" value="1"/>
</dbReference>
<keyword evidence="2" id="KW-0503">Monooxygenase</keyword>
<gene>
    <name evidence="4" type="ORF">B0I33_110191</name>
</gene>
<evidence type="ECO:0000256" key="1">
    <source>
        <dbReference type="ARBA" id="ARBA00023002"/>
    </source>
</evidence>
<dbReference type="InterPro" id="IPR002938">
    <property type="entry name" value="FAD-bd"/>
</dbReference>
<dbReference type="SUPFAM" id="SSF51905">
    <property type="entry name" value="FAD/NAD(P)-binding domain"/>
    <property type="match status" value="1"/>
</dbReference>
<dbReference type="GO" id="GO:0004497">
    <property type="term" value="F:monooxygenase activity"/>
    <property type="evidence" value="ECO:0007669"/>
    <property type="project" value="UniProtKB-KW"/>
</dbReference>
<dbReference type="InterPro" id="IPR036188">
    <property type="entry name" value="FAD/NAD-bd_sf"/>
</dbReference>
<dbReference type="PANTHER" id="PTHR13789:SF309">
    <property type="entry name" value="PUTATIVE (AFU_ORTHOLOGUE AFUA_6G14510)-RELATED"/>
    <property type="match status" value="1"/>
</dbReference>
<dbReference type="AlphaFoldDB" id="A0A2T0LPB4"/>
<keyword evidence="1" id="KW-0560">Oxidoreductase</keyword>
<accession>A0A2T0LPB4</accession>
<name>A0A2T0LPB4_9PSEU</name>
<reference evidence="4 5" key="1">
    <citation type="submission" date="2018-03" db="EMBL/GenBank/DDBJ databases">
        <title>Genomic Encyclopedia of Type Strains, Phase III (KMG-III): the genomes of soil and plant-associated and newly described type strains.</title>
        <authorList>
            <person name="Whitman W."/>
        </authorList>
    </citation>
    <scope>NUCLEOTIDE SEQUENCE [LARGE SCALE GENOMIC DNA]</scope>
    <source>
        <strain evidence="4 5">CGMCC 4.7125</strain>
    </source>
</reference>
<evidence type="ECO:0000259" key="3">
    <source>
        <dbReference type="Pfam" id="PF01494"/>
    </source>
</evidence>
<dbReference type="PRINTS" id="PR00420">
    <property type="entry name" value="RNGMNOXGNASE"/>
</dbReference>
<keyword evidence="5" id="KW-1185">Reference proteome</keyword>
<dbReference type="InterPro" id="IPR050493">
    <property type="entry name" value="FAD-dep_Monooxygenase_BioMet"/>
</dbReference>
<dbReference type="Pfam" id="PF01494">
    <property type="entry name" value="FAD_binding_3"/>
    <property type="match status" value="1"/>
</dbReference>
<organism evidence="4 5">
    <name type="scientific">Prauserella shujinwangii</name>
    <dbReference type="NCBI Taxonomy" id="1453103"/>
    <lineage>
        <taxon>Bacteria</taxon>
        <taxon>Bacillati</taxon>
        <taxon>Actinomycetota</taxon>
        <taxon>Actinomycetes</taxon>
        <taxon>Pseudonocardiales</taxon>
        <taxon>Pseudonocardiaceae</taxon>
        <taxon>Prauserella</taxon>
    </lineage>
</organism>
<comment type="caution">
    <text evidence="4">The sequence shown here is derived from an EMBL/GenBank/DDBJ whole genome shotgun (WGS) entry which is preliminary data.</text>
</comment>
<evidence type="ECO:0000256" key="2">
    <source>
        <dbReference type="ARBA" id="ARBA00023033"/>
    </source>
</evidence>
<evidence type="ECO:0000313" key="5">
    <source>
        <dbReference type="Proteomes" id="UP000238362"/>
    </source>
</evidence>
<dbReference type="EMBL" id="PVNH01000010">
    <property type="protein sequence ID" value="PRX45092.1"/>
    <property type="molecule type" value="Genomic_DNA"/>
</dbReference>
<feature type="domain" description="FAD-binding" evidence="3">
    <location>
        <begin position="2"/>
        <end position="332"/>
    </location>
</feature>